<evidence type="ECO:0000313" key="1">
    <source>
        <dbReference type="EMBL" id="JAD16924.1"/>
    </source>
</evidence>
<organism evidence="1">
    <name type="scientific">Arundo donax</name>
    <name type="common">Giant reed</name>
    <name type="synonym">Donax arundinaceus</name>
    <dbReference type="NCBI Taxonomy" id="35708"/>
    <lineage>
        <taxon>Eukaryota</taxon>
        <taxon>Viridiplantae</taxon>
        <taxon>Streptophyta</taxon>
        <taxon>Embryophyta</taxon>
        <taxon>Tracheophyta</taxon>
        <taxon>Spermatophyta</taxon>
        <taxon>Magnoliopsida</taxon>
        <taxon>Liliopsida</taxon>
        <taxon>Poales</taxon>
        <taxon>Poaceae</taxon>
        <taxon>PACMAD clade</taxon>
        <taxon>Arundinoideae</taxon>
        <taxon>Arundineae</taxon>
        <taxon>Arundo</taxon>
    </lineage>
</organism>
<proteinExistence type="predicted"/>
<reference evidence="1" key="2">
    <citation type="journal article" date="2015" name="Data Brief">
        <title>Shoot transcriptome of the giant reed, Arundo donax.</title>
        <authorList>
            <person name="Barrero R.A."/>
            <person name="Guerrero F.D."/>
            <person name="Moolhuijzen P."/>
            <person name="Goolsby J.A."/>
            <person name="Tidwell J."/>
            <person name="Bellgard S.E."/>
            <person name="Bellgard M.I."/>
        </authorList>
    </citation>
    <scope>NUCLEOTIDE SEQUENCE</scope>
    <source>
        <tissue evidence="1">Shoot tissue taken approximately 20 cm above the soil surface</tissue>
    </source>
</reference>
<name>A0A0A8XSG6_ARUDO</name>
<dbReference type="AlphaFoldDB" id="A0A0A8XSG6"/>
<dbReference type="EMBL" id="GBRH01280971">
    <property type="protein sequence ID" value="JAD16924.1"/>
    <property type="molecule type" value="Transcribed_RNA"/>
</dbReference>
<accession>A0A0A8XSG6</accession>
<protein>
    <submittedName>
        <fullName evidence="1">Uncharacterized protein</fullName>
    </submittedName>
</protein>
<reference evidence="1" key="1">
    <citation type="submission" date="2014-09" db="EMBL/GenBank/DDBJ databases">
        <authorList>
            <person name="Magalhaes I.L.F."/>
            <person name="Oliveira U."/>
            <person name="Santos F.R."/>
            <person name="Vidigal T.H.D.A."/>
            <person name="Brescovit A.D."/>
            <person name="Santos A.J."/>
        </authorList>
    </citation>
    <scope>NUCLEOTIDE SEQUENCE</scope>
    <source>
        <tissue evidence="1">Shoot tissue taken approximately 20 cm above the soil surface</tissue>
    </source>
</reference>
<sequence length="64" mass="7339">MASGKELKRDLSNVNVLISPRRRWVPRTPPINVEKTVYHIWISMKYTKSLGAQSTITAPMLLFP</sequence>